<accession>A0ABQ9R5R8</accession>
<sequence>MTTVTKPLAIRSTSSSIARKPNGLPLGSANSSKHNLRQASWRPRHSHSRPRQPKRSISSGYLSCHNTQFSEDVQCSYGCPLSIATTPSTIFDDGVSPEDDGRSTAQRANVNNKTENSILSEARASTENDPEECHNDHPAVGSQLPITLSGHQEHSQQKSLSSNPCPAPISAEDFNWSSIPAVDEFKNDPAHEYWEWNSETQQWCHTDEEGLTLSCPAMLD</sequence>
<name>A0ABQ9R5R8_9PEZI</name>
<proteinExistence type="predicted"/>
<evidence type="ECO:0000256" key="1">
    <source>
        <dbReference type="SAM" id="MobiDB-lite"/>
    </source>
</evidence>
<protein>
    <recommendedName>
        <fullName evidence="4">WW domain-containing protein</fullName>
    </recommendedName>
</protein>
<feature type="region of interest" description="Disordered" evidence="1">
    <location>
        <begin position="90"/>
        <end position="139"/>
    </location>
</feature>
<comment type="caution">
    <text evidence="2">The sequence shown here is derived from an EMBL/GenBank/DDBJ whole genome shotgun (WGS) entry which is preliminary data.</text>
</comment>
<feature type="region of interest" description="Disordered" evidence="1">
    <location>
        <begin position="1"/>
        <end position="59"/>
    </location>
</feature>
<keyword evidence="3" id="KW-1185">Reference proteome</keyword>
<organism evidence="2 3">
    <name type="scientific">Colletotrichum tamarilloi</name>
    <dbReference type="NCBI Taxonomy" id="1209934"/>
    <lineage>
        <taxon>Eukaryota</taxon>
        <taxon>Fungi</taxon>
        <taxon>Dikarya</taxon>
        <taxon>Ascomycota</taxon>
        <taxon>Pezizomycotina</taxon>
        <taxon>Sordariomycetes</taxon>
        <taxon>Hypocreomycetidae</taxon>
        <taxon>Glomerellales</taxon>
        <taxon>Glomerellaceae</taxon>
        <taxon>Colletotrichum</taxon>
        <taxon>Colletotrichum acutatum species complex</taxon>
    </lineage>
</organism>
<feature type="compositionally biased region" description="Polar residues" evidence="1">
    <location>
        <begin position="1"/>
        <end position="17"/>
    </location>
</feature>
<evidence type="ECO:0000313" key="2">
    <source>
        <dbReference type="EMBL" id="KAK1495360.1"/>
    </source>
</evidence>
<dbReference type="Proteomes" id="UP001227543">
    <property type="component" value="Unassembled WGS sequence"/>
</dbReference>
<gene>
    <name evidence="2" type="ORF">CTAM01_08489</name>
</gene>
<evidence type="ECO:0000313" key="3">
    <source>
        <dbReference type="Proteomes" id="UP001227543"/>
    </source>
</evidence>
<dbReference type="RefSeq" id="XP_060380728.1">
    <property type="nucleotide sequence ID" value="XM_060524509.1"/>
</dbReference>
<dbReference type="EMBL" id="MLFU01000030">
    <property type="protein sequence ID" value="KAK1495360.1"/>
    <property type="molecule type" value="Genomic_DNA"/>
</dbReference>
<reference evidence="2 3" key="1">
    <citation type="submission" date="2016-10" db="EMBL/GenBank/DDBJ databases">
        <title>The genome sequence of Colletotrichum fioriniae PJ7.</title>
        <authorList>
            <person name="Baroncelli R."/>
        </authorList>
    </citation>
    <scope>NUCLEOTIDE SEQUENCE [LARGE SCALE GENOMIC DNA]</scope>
    <source>
        <strain evidence="2 3">Tom-12</strain>
    </source>
</reference>
<evidence type="ECO:0008006" key="4">
    <source>
        <dbReference type="Google" id="ProtNLM"/>
    </source>
</evidence>
<feature type="compositionally biased region" description="Polar residues" evidence="1">
    <location>
        <begin position="103"/>
        <end position="127"/>
    </location>
</feature>
<dbReference type="GeneID" id="85408747"/>
<feature type="compositionally biased region" description="Basic residues" evidence="1">
    <location>
        <begin position="42"/>
        <end position="54"/>
    </location>
</feature>